<evidence type="ECO:0000256" key="1">
    <source>
        <dbReference type="SAM" id="Phobius"/>
    </source>
</evidence>
<feature type="chain" id="PRO_5004581187" description="GPI transamidase component PIG-T" evidence="2">
    <location>
        <begin position="19"/>
        <end position="564"/>
    </location>
</feature>
<dbReference type="Proteomes" id="UP000015104">
    <property type="component" value="Unassembled WGS sequence"/>
</dbReference>
<evidence type="ECO:0000313" key="3">
    <source>
        <dbReference type="EnsemblMetazoa" id="tetur07g06930.1"/>
    </source>
</evidence>
<dbReference type="GO" id="GO:0042765">
    <property type="term" value="C:GPI-anchor transamidase complex"/>
    <property type="evidence" value="ECO:0007669"/>
    <property type="project" value="InterPro"/>
</dbReference>
<name>T1KA16_TETUR</name>
<dbReference type="EMBL" id="CAEY01001893">
    <property type="status" value="NOT_ANNOTATED_CDS"/>
    <property type="molecule type" value="Genomic_DNA"/>
</dbReference>
<keyword evidence="4" id="KW-1185">Reference proteome</keyword>
<keyword evidence="1" id="KW-1133">Transmembrane helix</keyword>
<accession>T1KA16</accession>
<dbReference type="HOGENOM" id="CLU_021459_2_0_1"/>
<feature type="signal peptide" evidence="2">
    <location>
        <begin position="1"/>
        <end position="18"/>
    </location>
</feature>
<gene>
    <name evidence="3" type="primary">107361955</name>
</gene>
<dbReference type="InterPro" id="IPR007245">
    <property type="entry name" value="PIG-T"/>
</dbReference>
<dbReference type="PANTHER" id="PTHR12959:SF11">
    <property type="entry name" value="GPI TRANSAMIDASE COMPONENT PIG-T"/>
    <property type="match status" value="1"/>
</dbReference>
<protein>
    <recommendedName>
        <fullName evidence="5">GPI transamidase component PIG-T</fullName>
    </recommendedName>
</protein>
<dbReference type="KEGG" id="tut:107361955"/>
<dbReference type="STRING" id="32264.T1KA16"/>
<keyword evidence="1" id="KW-0472">Membrane</keyword>
<organism evidence="3 4">
    <name type="scientific">Tetranychus urticae</name>
    <name type="common">Two-spotted spider mite</name>
    <dbReference type="NCBI Taxonomy" id="32264"/>
    <lineage>
        <taxon>Eukaryota</taxon>
        <taxon>Metazoa</taxon>
        <taxon>Ecdysozoa</taxon>
        <taxon>Arthropoda</taxon>
        <taxon>Chelicerata</taxon>
        <taxon>Arachnida</taxon>
        <taxon>Acari</taxon>
        <taxon>Acariformes</taxon>
        <taxon>Trombidiformes</taxon>
        <taxon>Prostigmata</taxon>
        <taxon>Eleutherengona</taxon>
        <taxon>Raphignathae</taxon>
        <taxon>Tetranychoidea</taxon>
        <taxon>Tetranychidae</taxon>
        <taxon>Tetranychus</taxon>
    </lineage>
</organism>
<keyword evidence="1" id="KW-0812">Transmembrane</keyword>
<evidence type="ECO:0000313" key="4">
    <source>
        <dbReference type="Proteomes" id="UP000015104"/>
    </source>
</evidence>
<dbReference type="EnsemblMetazoa" id="tetur07g06930.1">
    <property type="protein sequence ID" value="tetur07g06930.1"/>
    <property type="gene ID" value="tetur07g06930"/>
</dbReference>
<dbReference type="PANTHER" id="PTHR12959">
    <property type="entry name" value="GPI TRANSAMIDASE COMPONENT PIG-T-RELATED"/>
    <property type="match status" value="1"/>
</dbReference>
<evidence type="ECO:0008006" key="5">
    <source>
        <dbReference type="Google" id="ProtNLM"/>
    </source>
</evidence>
<evidence type="ECO:0000256" key="2">
    <source>
        <dbReference type="SAM" id="SignalP"/>
    </source>
</evidence>
<feature type="transmembrane region" description="Helical" evidence="1">
    <location>
        <begin position="514"/>
        <end position="533"/>
    </location>
</feature>
<sequence length="564" mass="64754">MTLIYFLTFIVLLPCVHLDEAVKDDYSESLLIKPLPDGMIYNHFQFKTILHQDIEYLHLENHFDRFPLAIGNFISKNLIKELTFSLGRGHWKLNTWGYPLRYQPNGAELWVTLQNFNPNPWKSWKDITSTLSGLFCASLNFIDKAATTKPKFSLKPDGIFINDSYRPDNVFYASLAHEAVCTENLTPWKKLLPCFSKAGLASLLNAVQIFNSNYFALSLDVKSICRNPSCNETSTEITQSVQVVFNPPAMFEGKHRWSIVKFFGTSLKEECKLASSSKIYVETTVNDTDNSYNLSPLPETSIESDFQGEKRRFAVYDVKKMIEHNRNNNVNKFNIYSMYQKEYIYKKVNPPYITAHRYITGYGVYLGGITCRITNSLTKAQNVTYLDVIPWYLRIYIHTLSITSNNVEIKPSKLYHKPGKDRAQPHHIEIILELPPLSDTIITYDFERAFLKWTEFPPDANHGVYVGAATLTFQPTNFQNLTIHPEHTESLDPPTIKIKTENLLVSLPTPDFSMPYNVICLVSTVITLAFGPIHNLTTKRARIAIQSKEGSNLKDRIFKFFKRS</sequence>
<dbReference type="GO" id="GO:0016255">
    <property type="term" value="P:attachment of GPI anchor to protein"/>
    <property type="evidence" value="ECO:0007669"/>
    <property type="project" value="InterPro"/>
</dbReference>
<dbReference type="eggNOG" id="KOG2407">
    <property type="taxonomic scope" value="Eukaryota"/>
</dbReference>
<keyword evidence="2" id="KW-0732">Signal</keyword>
<reference evidence="3" key="2">
    <citation type="submission" date="2015-06" db="UniProtKB">
        <authorList>
            <consortium name="EnsemblMetazoa"/>
        </authorList>
    </citation>
    <scope>IDENTIFICATION</scope>
</reference>
<reference evidence="4" key="1">
    <citation type="submission" date="2011-08" db="EMBL/GenBank/DDBJ databases">
        <authorList>
            <person name="Rombauts S."/>
        </authorList>
    </citation>
    <scope>NUCLEOTIDE SEQUENCE</scope>
    <source>
        <strain evidence="4">London</strain>
    </source>
</reference>
<dbReference type="Pfam" id="PF04113">
    <property type="entry name" value="Gpi16"/>
    <property type="match status" value="2"/>
</dbReference>
<dbReference type="OrthoDB" id="331263at2759"/>
<dbReference type="AlphaFoldDB" id="T1KA16"/>
<proteinExistence type="predicted"/>
<dbReference type="OMA" id="NHGHYIG"/>